<keyword evidence="3" id="KW-1185">Reference proteome</keyword>
<evidence type="ECO:0000313" key="3">
    <source>
        <dbReference type="Proteomes" id="UP000242847"/>
    </source>
</evidence>
<dbReference type="AlphaFoldDB" id="A0A1S8DDH9"/>
<dbReference type="PANTHER" id="PTHR30399:SF1">
    <property type="entry name" value="UTP PYROPHOSPHATASE"/>
    <property type="match status" value="1"/>
</dbReference>
<dbReference type="GO" id="GO:0016787">
    <property type="term" value="F:hydrolase activity"/>
    <property type="evidence" value="ECO:0007669"/>
    <property type="project" value="UniProtKB-KW"/>
</dbReference>
<feature type="domain" description="YgjP-like metallopeptidase" evidence="1">
    <location>
        <begin position="27"/>
        <end position="233"/>
    </location>
</feature>
<dbReference type="Gene3D" id="3.30.2010.10">
    <property type="entry name" value="Metalloproteases ('zincins'), catalytic domain"/>
    <property type="match status" value="1"/>
</dbReference>
<evidence type="ECO:0000259" key="1">
    <source>
        <dbReference type="Pfam" id="PF01863"/>
    </source>
</evidence>
<dbReference type="STRING" id="254161.SAMN05216256_10351"/>
<dbReference type="Proteomes" id="UP000242847">
    <property type="component" value="Unassembled WGS sequence"/>
</dbReference>
<name>A0A1S8DDH9_9GAMM</name>
<dbReference type="InterPro" id="IPR002725">
    <property type="entry name" value="YgjP-like_metallopeptidase"/>
</dbReference>
<proteinExistence type="predicted"/>
<evidence type="ECO:0000313" key="2">
    <source>
        <dbReference type="EMBL" id="ONM43031.1"/>
    </source>
</evidence>
<reference evidence="2 3" key="1">
    <citation type="submission" date="2017-01" db="EMBL/GenBank/DDBJ databases">
        <title>Draft genome sequence of Pseudomonas pachastrellae type strain CCUG 46540T from a deep sea.</title>
        <authorList>
            <person name="Gomila M."/>
            <person name="Mulet M."/>
            <person name="Lalucat J."/>
            <person name="Garcia-Valdes E."/>
        </authorList>
    </citation>
    <scope>NUCLEOTIDE SEQUENCE [LARGE SCALE GENOMIC DNA]</scope>
    <source>
        <strain evidence="2 3">CCUG 46540</strain>
    </source>
</reference>
<dbReference type="OrthoDB" id="9811177at2"/>
<sequence length="241" mass="28244">MSTESRKITVSGLAVEVVRKPIKNLHLGVYPPQGRVRVAAPLAVDDEAVRQAVVGKLGWIKRQQAKFQAQPRQSERRMVSGESHYFLGQRYRLRVHETSGTALHIALRGKACMDLFVRPETTVERREQVIQDFYRAELKRLVPELLEKWQPKLGVEVRAWGIKRMKTKWGTCNIEAQRIWLNLELAKKPVQCLEYILVHELAHLHERHHNDRFISLLNQHLPQWSQLRELLNNSYLAEERW</sequence>
<dbReference type="PANTHER" id="PTHR30399">
    <property type="entry name" value="UNCHARACTERIZED PROTEIN YGJP"/>
    <property type="match status" value="1"/>
</dbReference>
<organism evidence="2 3">
    <name type="scientific">Halopseudomonas pachastrellae</name>
    <dbReference type="NCBI Taxonomy" id="254161"/>
    <lineage>
        <taxon>Bacteria</taxon>
        <taxon>Pseudomonadati</taxon>
        <taxon>Pseudomonadota</taxon>
        <taxon>Gammaproteobacteria</taxon>
        <taxon>Pseudomonadales</taxon>
        <taxon>Pseudomonadaceae</taxon>
        <taxon>Halopseudomonas</taxon>
    </lineage>
</organism>
<comment type="caution">
    <text evidence="2">The sequence shown here is derived from an EMBL/GenBank/DDBJ whole genome shotgun (WGS) entry which is preliminary data.</text>
</comment>
<dbReference type="CDD" id="cd07344">
    <property type="entry name" value="M48_yhfN_like"/>
    <property type="match status" value="1"/>
</dbReference>
<accession>A0A1S8DDH9</accession>
<protein>
    <submittedName>
        <fullName evidence="2">Metal-dependent hydrolase</fullName>
    </submittedName>
</protein>
<dbReference type="Pfam" id="PF01863">
    <property type="entry name" value="YgjP-like"/>
    <property type="match status" value="1"/>
</dbReference>
<keyword evidence="2" id="KW-0378">Hydrolase</keyword>
<gene>
    <name evidence="2" type="ORF">BXT89_15035</name>
</gene>
<dbReference type="EMBL" id="MUBC01000038">
    <property type="protein sequence ID" value="ONM43031.1"/>
    <property type="molecule type" value="Genomic_DNA"/>
</dbReference>
<dbReference type="InterPro" id="IPR053136">
    <property type="entry name" value="UTP_pyrophosphatase-like"/>
</dbReference>